<sequence length="518" mass="61128">MGYEKPEQLVMTDILNLGFLYLSKQKKVRDICTFFIAKFYLSIIPIVYLQMWFYFGYQLIEKDYKQYGWWRPAVMDFTIISNITVLAYSFCLYQLSVDNSSEELNYALNKFRFLSLLMSPFGYQLCLYNLYTIQVQMSDRFFGVCVVLYGIAYQVSIELLKKFLNFSLNWNEYGTLNFIRSTGVLKAFQIEKDLDIPNYIKNALNFSGIIDITVHVCIILFVAEVSFISDKSSDVYQSFKETFLLYQNAAILIIVATYIVMKFIFAFYISRSIWIVHQGDMTIDSIIIHILNNSNVQFVIIFQVAKDKFESQELEQFRLSQDLMQLMDEDELENEKALKERMLVKYDSQFLNAMNSIRFLSRLVRVQVDKGFFHVHEIISVSKSQFFLNIQKLRISEQMMVQFLSETQIFPSGIKIQISPLSRSQILFERFFRYGLINQSTLTKLDCSKQIQKQMKSINSYFYSILVFEKQIVADNIQSFYLDKTKILIDLFENTHRNTLYSNKHSIYTPKQHIIKLL</sequence>
<keyword evidence="4" id="KW-1185">Reference proteome</keyword>
<protein>
    <submittedName>
        <fullName evidence="3">Transmembrane protein, putative</fullName>
    </submittedName>
</protein>
<evidence type="ECO:0000256" key="1">
    <source>
        <dbReference type="SAM" id="Coils"/>
    </source>
</evidence>
<organism evidence="3 4">
    <name type="scientific">Tetrahymena thermophila (strain SB210)</name>
    <dbReference type="NCBI Taxonomy" id="312017"/>
    <lineage>
        <taxon>Eukaryota</taxon>
        <taxon>Sar</taxon>
        <taxon>Alveolata</taxon>
        <taxon>Ciliophora</taxon>
        <taxon>Intramacronucleata</taxon>
        <taxon>Oligohymenophorea</taxon>
        <taxon>Hymenostomatida</taxon>
        <taxon>Tetrahymenina</taxon>
        <taxon>Tetrahymenidae</taxon>
        <taxon>Tetrahymena</taxon>
    </lineage>
</organism>
<evidence type="ECO:0000313" key="4">
    <source>
        <dbReference type="Proteomes" id="UP000009168"/>
    </source>
</evidence>
<keyword evidence="1" id="KW-0175">Coiled coil</keyword>
<evidence type="ECO:0000256" key="2">
    <source>
        <dbReference type="SAM" id="Phobius"/>
    </source>
</evidence>
<accession>Q23MN5</accession>
<feature type="transmembrane region" description="Helical" evidence="2">
    <location>
        <begin position="249"/>
        <end position="269"/>
    </location>
</feature>
<feature type="transmembrane region" description="Helical" evidence="2">
    <location>
        <begin position="141"/>
        <end position="160"/>
    </location>
</feature>
<name>Q23MN5_TETTS</name>
<dbReference type="AlphaFoldDB" id="Q23MN5"/>
<dbReference type="HOGENOM" id="CLU_526300_0_0_1"/>
<dbReference type="KEGG" id="tet:TTHERM_00954290"/>
<keyword evidence="2" id="KW-0472">Membrane</keyword>
<feature type="transmembrane region" description="Helical" evidence="2">
    <location>
        <begin position="209"/>
        <end position="229"/>
    </location>
</feature>
<keyword evidence="2 3" id="KW-0812">Transmembrane</keyword>
<dbReference type="RefSeq" id="XP_001018052.1">
    <property type="nucleotide sequence ID" value="XM_001018052.1"/>
</dbReference>
<feature type="transmembrane region" description="Helical" evidence="2">
    <location>
        <begin position="31"/>
        <end position="53"/>
    </location>
</feature>
<reference evidence="4" key="1">
    <citation type="journal article" date="2006" name="PLoS Biol.">
        <title>Macronuclear genome sequence of the ciliate Tetrahymena thermophila, a model eukaryote.</title>
        <authorList>
            <person name="Eisen J.A."/>
            <person name="Coyne R.S."/>
            <person name="Wu M."/>
            <person name="Wu D."/>
            <person name="Thiagarajan M."/>
            <person name="Wortman J.R."/>
            <person name="Badger J.H."/>
            <person name="Ren Q."/>
            <person name="Amedeo P."/>
            <person name="Jones K.M."/>
            <person name="Tallon L.J."/>
            <person name="Delcher A.L."/>
            <person name="Salzberg S.L."/>
            <person name="Silva J.C."/>
            <person name="Haas B.J."/>
            <person name="Majoros W.H."/>
            <person name="Farzad M."/>
            <person name="Carlton J.M."/>
            <person name="Smith R.K. Jr."/>
            <person name="Garg J."/>
            <person name="Pearlman R.E."/>
            <person name="Karrer K.M."/>
            <person name="Sun L."/>
            <person name="Manning G."/>
            <person name="Elde N.C."/>
            <person name="Turkewitz A.P."/>
            <person name="Asai D.J."/>
            <person name="Wilkes D.E."/>
            <person name="Wang Y."/>
            <person name="Cai H."/>
            <person name="Collins K."/>
            <person name="Stewart B.A."/>
            <person name="Lee S.R."/>
            <person name="Wilamowska K."/>
            <person name="Weinberg Z."/>
            <person name="Ruzzo W.L."/>
            <person name="Wloga D."/>
            <person name="Gaertig J."/>
            <person name="Frankel J."/>
            <person name="Tsao C.-C."/>
            <person name="Gorovsky M.A."/>
            <person name="Keeling P.J."/>
            <person name="Waller R.F."/>
            <person name="Patron N.J."/>
            <person name="Cherry J.M."/>
            <person name="Stover N.A."/>
            <person name="Krieger C.J."/>
            <person name="del Toro C."/>
            <person name="Ryder H.F."/>
            <person name="Williamson S.C."/>
            <person name="Barbeau R.A."/>
            <person name="Hamilton E.P."/>
            <person name="Orias E."/>
        </authorList>
    </citation>
    <scope>NUCLEOTIDE SEQUENCE [LARGE SCALE GENOMIC DNA]</scope>
    <source>
        <strain evidence="4">SB210</strain>
    </source>
</reference>
<feature type="transmembrane region" description="Helical" evidence="2">
    <location>
        <begin position="113"/>
        <end position="135"/>
    </location>
</feature>
<feature type="transmembrane region" description="Helical" evidence="2">
    <location>
        <begin position="73"/>
        <end position="93"/>
    </location>
</feature>
<dbReference type="InParanoid" id="Q23MN5"/>
<dbReference type="EMBL" id="GG662658">
    <property type="protein sequence ID" value="EAR97807.1"/>
    <property type="molecule type" value="Genomic_DNA"/>
</dbReference>
<keyword evidence="2" id="KW-1133">Transmembrane helix</keyword>
<gene>
    <name evidence="3" type="ORF">TTHERM_00954290</name>
</gene>
<dbReference type="Proteomes" id="UP000009168">
    <property type="component" value="Unassembled WGS sequence"/>
</dbReference>
<evidence type="ECO:0000313" key="3">
    <source>
        <dbReference type="EMBL" id="EAR97807.1"/>
    </source>
</evidence>
<feature type="coiled-coil region" evidence="1">
    <location>
        <begin position="320"/>
        <end position="349"/>
    </location>
</feature>
<dbReference type="GeneID" id="7841916"/>
<proteinExistence type="predicted"/>